<organism evidence="14 15">
    <name type="scientific">Tulasnella calospora MUT 4182</name>
    <dbReference type="NCBI Taxonomy" id="1051891"/>
    <lineage>
        <taxon>Eukaryota</taxon>
        <taxon>Fungi</taxon>
        <taxon>Dikarya</taxon>
        <taxon>Basidiomycota</taxon>
        <taxon>Agaricomycotina</taxon>
        <taxon>Agaricomycetes</taxon>
        <taxon>Cantharellales</taxon>
        <taxon>Tulasnellaceae</taxon>
        <taxon>Tulasnella</taxon>
    </lineage>
</organism>
<protein>
    <recommendedName>
        <fullName evidence="4 11">Alpha-amylase</fullName>
        <ecNumber evidence="4 11">3.2.1.1</ecNumber>
    </recommendedName>
</protein>
<evidence type="ECO:0000256" key="1">
    <source>
        <dbReference type="ARBA" id="ARBA00000548"/>
    </source>
</evidence>
<dbReference type="GO" id="GO:0046872">
    <property type="term" value="F:metal ion binding"/>
    <property type="evidence" value="ECO:0007669"/>
    <property type="project" value="UniProtKB-KW"/>
</dbReference>
<dbReference type="EC" id="3.2.1.1" evidence="4 11"/>
<dbReference type="OrthoDB" id="550577at2759"/>
<evidence type="ECO:0000259" key="13">
    <source>
        <dbReference type="SMART" id="SM00642"/>
    </source>
</evidence>
<comment type="cofactor">
    <cofactor evidence="2">
        <name>Ca(2+)</name>
        <dbReference type="ChEBI" id="CHEBI:29108"/>
    </cofactor>
</comment>
<evidence type="ECO:0000256" key="5">
    <source>
        <dbReference type="ARBA" id="ARBA00022723"/>
    </source>
</evidence>
<dbReference type="InterPro" id="IPR006046">
    <property type="entry name" value="Alpha_amylase"/>
</dbReference>
<comment type="catalytic activity">
    <reaction evidence="1 11">
        <text>Endohydrolysis of (1-&gt;4)-alpha-D-glucosidic linkages in polysaccharides containing three or more (1-&gt;4)-alpha-linked D-glucose units.</text>
        <dbReference type="EC" id="3.2.1.1"/>
    </reaction>
</comment>
<keyword evidence="9 11" id="KW-0326">Glycosidase</keyword>
<dbReference type="PRINTS" id="PR00110">
    <property type="entry name" value="ALPHAAMYLASE"/>
</dbReference>
<dbReference type="SMART" id="SM00642">
    <property type="entry name" value="Aamy"/>
    <property type="match status" value="1"/>
</dbReference>
<evidence type="ECO:0000256" key="2">
    <source>
        <dbReference type="ARBA" id="ARBA00001913"/>
    </source>
</evidence>
<dbReference type="InterPro" id="IPR013780">
    <property type="entry name" value="Glyco_hydro_b"/>
</dbReference>
<dbReference type="Pfam" id="PF02806">
    <property type="entry name" value="Alpha-amylase_C"/>
    <property type="match status" value="1"/>
</dbReference>
<feature type="domain" description="Glycosyl hydrolase family 13 catalytic" evidence="13">
    <location>
        <begin position="1"/>
        <end position="337"/>
    </location>
</feature>
<keyword evidence="8 11" id="KW-0119">Carbohydrate metabolism</keyword>
<evidence type="ECO:0000256" key="8">
    <source>
        <dbReference type="ARBA" id="ARBA00023277"/>
    </source>
</evidence>
<evidence type="ECO:0000256" key="10">
    <source>
        <dbReference type="RuleBase" id="RU003615"/>
    </source>
</evidence>
<evidence type="ECO:0000256" key="4">
    <source>
        <dbReference type="ARBA" id="ARBA00012595"/>
    </source>
</evidence>
<accession>A0A0C3M9C4</accession>
<dbReference type="SUPFAM" id="SSF51445">
    <property type="entry name" value="(Trans)glycosidases"/>
    <property type="match status" value="1"/>
</dbReference>
<dbReference type="AlphaFoldDB" id="A0A0C3M9C4"/>
<sequence>MFQWNWDSIAAECTQFIGPAGYGYVQVSPPQEHITGSQWWTDYQPTSYQLVSKRGNRDKFANMISTCHAAGVGVIVDTIWNHMAGISSGTGTAGTAFSTFRSEDLCLLTDLEDSDGDIHDYTNRTEVQFCELVNLADLDTASPAVRAKLAAYGNDLISLGVDGFRLDAAKHIPSGDIAAILSALSKNVYVTQEVSWGSGEPIQPSEYTTAGDVQEFRYLSALKDAFTSSNLASLANIASNPTSQGWVPSGEANIFVANHDTERSGNSIAYKWDRNTYTLATIFSLAYPYGTPTILSGYYFTNNDDGAPNDGAGSCNDGSGWICQHRWSAVTGMVKFFNQVKGTSLNAWVSDQASQIAFGRGSSGFVAINYSSSIWTKTFTTSLPDGSYCDVVHGSLIVVSGGKITMAVPTYDALAVYVGAALLTSAKRGVGLGTRQLGRSMSDI</sequence>
<gene>
    <name evidence="14" type="ORF">M407DRAFT_224668</name>
</gene>
<keyword evidence="7" id="KW-0106">Calcium</keyword>
<dbReference type="InterPro" id="IPR031319">
    <property type="entry name" value="A-amylase_C"/>
</dbReference>
<evidence type="ECO:0000256" key="6">
    <source>
        <dbReference type="ARBA" id="ARBA00022801"/>
    </source>
</evidence>
<dbReference type="HOGENOM" id="CLU_013336_0_0_1"/>
<dbReference type="Gene3D" id="2.60.40.1180">
    <property type="entry name" value="Golgi alpha-mannosidase II"/>
    <property type="match status" value="1"/>
</dbReference>
<evidence type="ECO:0000256" key="9">
    <source>
        <dbReference type="ARBA" id="ARBA00023295"/>
    </source>
</evidence>
<evidence type="ECO:0000256" key="11">
    <source>
        <dbReference type="RuleBase" id="RU361134"/>
    </source>
</evidence>
<evidence type="ECO:0000259" key="12">
    <source>
        <dbReference type="SMART" id="SM00632"/>
    </source>
</evidence>
<dbReference type="InterPro" id="IPR006047">
    <property type="entry name" value="GH13_cat_dom"/>
</dbReference>
<comment type="similarity">
    <text evidence="3 10">Belongs to the glycosyl hydrolase 13 family.</text>
</comment>
<keyword evidence="5" id="KW-0479">Metal-binding</keyword>
<dbReference type="SUPFAM" id="SSF51011">
    <property type="entry name" value="Glycosyl hydrolase domain"/>
    <property type="match status" value="1"/>
</dbReference>
<proteinExistence type="inferred from homology"/>
<feature type="domain" description="Alpha-amylase C-terminal" evidence="12">
    <location>
        <begin position="346"/>
        <end position="421"/>
    </location>
</feature>
<evidence type="ECO:0000256" key="7">
    <source>
        <dbReference type="ARBA" id="ARBA00022837"/>
    </source>
</evidence>
<evidence type="ECO:0000256" key="3">
    <source>
        <dbReference type="ARBA" id="ARBA00008061"/>
    </source>
</evidence>
<reference evidence="15" key="2">
    <citation type="submission" date="2015-01" db="EMBL/GenBank/DDBJ databases">
        <title>Evolutionary Origins and Diversification of the Mycorrhizal Mutualists.</title>
        <authorList>
            <consortium name="DOE Joint Genome Institute"/>
            <consortium name="Mycorrhizal Genomics Consortium"/>
            <person name="Kohler A."/>
            <person name="Kuo A."/>
            <person name="Nagy L.G."/>
            <person name="Floudas D."/>
            <person name="Copeland A."/>
            <person name="Barry K.W."/>
            <person name="Cichocki N."/>
            <person name="Veneault-Fourrey C."/>
            <person name="LaButti K."/>
            <person name="Lindquist E.A."/>
            <person name="Lipzen A."/>
            <person name="Lundell T."/>
            <person name="Morin E."/>
            <person name="Murat C."/>
            <person name="Riley R."/>
            <person name="Ohm R."/>
            <person name="Sun H."/>
            <person name="Tunlid A."/>
            <person name="Henrissat B."/>
            <person name="Grigoriev I.V."/>
            <person name="Hibbett D.S."/>
            <person name="Martin F."/>
        </authorList>
    </citation>
    <scope>NUCLEOTIDE SEQUENCE [LARGE SCALE GENOMIC DNA]</scope>
    <source>
        <strain evidence="15">MUT 4182</strain>
    </source>
</reference>
<dbReference type="CDD" id="cd11317">
    <property type="entry name" value="AmyAc_bac_euk_AmyA"/>
    <property type="match status" value="1"/>
</dbReference>
<name>A0A0C3M9C4_9AGAM</name>
<keyword evidence="6 11" id="KW-0378">Hydrolase</keyword>
<dbReference type="InterPro" id="IPR006048">
    <property type="entry name" value="A-amylase/branching_C"/>
</dbReference>
<dbReference type="InterPro" id="IPR017853">
    <property type="entry name" value="GH"/>
</dbReference>
<dbReference type="EMBL" id="KN822973">
    <property type="protein sequence ID" value="KIO30302.1"/>
    <property type="molecule type" value="Genomic_DNA"/>
</dbReference>
<evidence type="ECO:0000313" key="15">
    <source>
        <dbReference type="Proteomes" id="UP000054248"/>
    </source>
</evidence>
<dbReference type="PANTHER" id="PTHR43447">
    <property type="entry name" value="ALPHA-AMYLASE"/>
    <property type="match status" value="1"/>
</dbReference>
<dbReference type="STRING" id="1051891.A0A0C3M9C4"/>
<dbReference type="Pfam" id="PF00128">
    <property type="entry name" value="Alpha-amylase"/>
    <property type="match status" value="1"/>
</dbReference>
<evidence type="ECO:0000313" key="14">
    <source>
        <dbReference type="EMBL" id="KIO30302.1"/>
    </source>
</evidence>
<keyword evidence="15" id="KW-1185">Reference proteome</keyword>
<dbReference type="Proteomes" id="UP000054248">
    <property type="component" value="Unassembled WGS sequence"/>
</dbReference>
<reference evidence="14 15" key="1">
    <citation type="submission" date="2014-04" db="EMBL/GenBank/DDBJ databases">
        <authorList>
            <consortium name="DOE Joint Genome Institute"/>
            <person name="Kuo A."/>
            <person name="Girlanda M."/>
            <person name="Perotto S."/>
            <person name="Kohler A."/>
            <person name="Nagy L.G."/>
            <person name="Floudas D."/>
            <person name="Copeland A."/>
            <person name="Barry K.W."/>
            <person name="Cichocki N."/>
            <person name="Veneault-Fourrey C."/>
            <person name="LaButti K."/>
            <person name="Lindquist E.A."/>
            <person name="Lipzen A."/>
            <person name="Lundell T."/>
            <person name="Morin E."/>
            <person name="Murat C."/>
            <person name="Sun H."/>
            <person name="Tunlid A."/>
            <person name="Henrissat B."/>
            <person name="Grigoriev I.V."/>
            <person name="Hibbett D.S."/>
            <person name="Martin F."/>
            <person name="Nordberg H.P."/>
            <person name="Cantor M.N."/>
            <person name="Hua S.X."/>
        </authorList>
    </citation>
    <scope>NUCLEOTIDE SEQUENCE [LARGE SCALE GENOMIC DNA]</scope>
    <source>
        <strain evidence="14 15">MUT 4182</strain>
    </source>
</reference>
<dbReference type="Gene3D" id="3.20.20.80">
    <property type="entry name" value="Glycosidases"/>
    <property type="match status" value="1"/>
</dbReference>
<dbReference type="GO" id="GO:0004556">
    <property type="term" value="F:alpha-amylase activity"/>
    <property type="evidence" value="ECO:0007669"/>
    <property type="project" value="UniProtKB-UniRule"/>
</dbReference>
<dbReference type="GO" id="GO:0005975">
    <property type="term" value="P:carbohydrate metabolic process"/>
    <property type="evidence" value="ECO:0007669"/>
    <property type="project" value="InterPro"/>
</dbReference>
<dbReference type="SMART" id="SM00632">
    <property type="entry name" value="Aamy_C"/>
    <property type="match status" value="1"/>
</dbReference>